<keyword evidence="2" id="KW-0614">Plasmid</keyword>
<protein>
    <submittedName>
        <fullName evidence="2">Uncharacterized protein</fullName>
    </submittedName>
</protein>
<dbReference type="Proteomes" id="UP000053354">
    <property type="component" value="Plasmid pPS15-2"/>
</dbReference>
<geneLocation type="plasmid" evidence="2 3">
    <name>pPS15-2</name>
</geneLocation>
<keyword evidence="1" id="KW-1133">Transmembrane helix</keyword>
<dbReference type="RefSeq" id="WP_065524954.1">
    <property type="nucleotide sequence ID" value="NZ_CP016542.2"/>
</dbReference>
<dbReference type="AlphaFoldDB" id="A0A1B1S613"/>
<name>A0A1B1S613_9BACL</name>
<evidence type="ECO:0000313" key="2">
    <source>
        <dbReference type="EMBL" id="ANU28628.1"/>
    </source>
</evidence>
<evidence type="ECO:0000256" key="1">
    <source>
        <dbReference type="SAM" id="Phobius"/>
    </source>
</evidence>
<feature type="transmembrane region" description="Helical" evidence="1">
    <location>
        <begin position="33"/>
        <end position="50"/>
    </location>
</feature>
<evidence type="ECO:0000313" key="3">
    <source>
        <dbReference type="Proteomes" id="UP000053354"/>
    </source>
</evidence>
<organism evidence="2 3">
    <name type="scientific">Planococcus versutus</name>
    <dbReference type="NCBI Taxonomy" id="1302659"/>
    <lineage>
        <taxon>Bacteria</taxon>
        <taxon>Bacillati</taxon>
        <taxon>Bacillota</taxon>
        <taxon>Bacilli</taxon>
        <taxon>Bacillales</taxon>
        <taxon>Caryophanaceae</taxon>
        <taxon>Planococcus</taxon>
    </lineage>
</organism>
<keyword evidence="1" id="KW-0472">Membrane</keyword>
<proteinExistence type="predicted"/>
<reference evidence="2" key="1">
    <citation type="submission" date="2016-10" db="EMBL/GenBank/DDBJ databases">
        <authorList>
            <person name="See-Too W.S."/>
        </authorList>
    </citation>
    <scope>NUCLEOTIDE SEQUENCE</scope>
    <source>
        <strain evidence="2">L10.15</strain>
        <plasmid evidence="2">pPS15-2</plasmid>
    </source>
</reference>
<dbReference type="EMBL" id="CP016542">
    <property type="protein sequence ID" value="ANU28628.1"/>
    <property type="molecule type" value="Genomic_DNA"/>
</dbReference>
<keyword evidence="3" id="KW-1185">Reference proteome</keyword>
<dbReference type="KEGG" id="pll:I858_016765"/>
<keyword evidence="1" id="KW-0812">Transmembrane</keyword>
<dbReference type="OrthoDB" id="2427787at2"/>
<sequence>MKDYRIGIALSVGMAILLLVINAEVYQNVMSIALPMILLVLHVVVYKQYLREKRYGVYFGFVLLLGIVVVFSFPALTHQQAETKVSSSYDMEQLEFTTVPVISSWNPLDPKGAYLFSGISRTEGKLVVFVSTKTGEVHQTNP</sequence>
<gene>
    <name evidence="2" type="ORF">I858_016765</name>
</gene>
<accession>A0A1B1S613</accession>
<feature type="transmembrane region" description="Helical" evidence="1">
    <location>
        <begin position="57"/>
        <end position="76"/>
    </location>
</feature>